<organism evidence="1 2">
    <name type="scientific">Phocaeicola vulgatus</name>
    <name type="common">Bacteroides vulgatus</name>
    <dbReference type="NCBI Taxonomy" id="821"/>
    <lineage>
        <taxon>Bacteria</taxon>
        <taxon>Pseudomonadati</taxon>
        <taxon>Bacteroidota</taxon>
        <taxon>Bacteroidia</taxon>
        <taxon>Bacteroidales</taxon>
        <taxon>Bacteroidaceae</taxon>
        <taxon>Phocaeicola</taxon>
    </lineage>
</organism>
<dbReference type="RefSeq" id="WP_227195544.1">
    <property type="nucleotide sequence ID" value="NZ_BAABYE010000001.1"/>
</dbReference>
<dbReference type="AlphaFoldDB" id="A0AAP2SHA8"/>
<reference evidence="1" key="1">
    <citation type="submission" date="2021-10" db="EMBL/GenBank/DDBJ databases">
        <title>Collection of gut derived symbiotic bacterial strains cultured from healthy donors.</title>
        <authorList>
            <person name="Lin H."/>
            <person name="Littmann E."/>
            <person name="Kohout C."/>
            <person name="Pamer E.G."/>
        </authorList>
    </citation>
    <scope>NUCLEOTIDE SEQUENCE</scope>
    <source>
        <strain evidence="1">DFI.1.167</strain>
    </source>
</reference>
<name>A0AAP2SHA8_PHOVU</name>
<dbReference type="Proteomes" id="UP001199363">
    <property type="component" value="Unassembled WGS sequence"/>
</dbReference>
<sequence>MSLVYCWKFVDMVFTVLRATYFKRTKRLFENSDYESFGIINEKCELINTGALLADYPPVRHSHLFCTRWNELDKANGMVVNF</sequence>
<proteinExistence type="predicted"/>
<comment type="caution">
    <text evidence="1">The sequence shown here is derived from an EMBL/GenBank/DDBJ whole genome shotgun (WGS) entry which is preliminary data.</text>
</comment>
<evidence type="ECO:0000313" key="1">
    <source>
        <dbReference type="EMBL" id="MCB7283548.1"/>
    </source>
</evidence>
<accession>A0AAP2SHA8</accession>
<gene>
    <name evidence="1" type="ORF">LI282_21280</name>
</gene>
<evidence type="ECO:0000313" key="2">
    <source>
        <dbReference type="Proteomes" id="UP001199363"/>
    </source>
</evidence>
<protein>
    <submittedName>
        <fullName evidence="1">Uncharacterized protein</fullName>
    </submittedName>
</protein>
<dbReference type="EMBL" id="JAJCQG010000119">
    <property type="protein sequence ID" value="MCB7283548.1"/>
    <property type="molecule type" value="Genomic_DNA"/>
</dbReference>